<evidence type="ECO:0000256" key="3">
    <source>
        <dbReference type="ARBA" id="ARBA00022737"/>
    </source>
</evidence>
<feature type="region of interest" description="Disordered" evidence="8">
    <location>
        <begin position="131"/>
        <end position="176"/>
    </location>
</feature>
<dbReference type="Proteomes" id="UP000000598">
    <property type="component" value="Chromosome B"/>
</dbReference>
<dbReference type="FunCoup" id="Q6CW07">
    <property type="interactions" value="295"/>
</dbReference>
<gene>
    <name evidence="10" type="ORF">KLLA0_B07909g</name>
</gene>
<feature type="compositionally biased region" description="Low complexity" evidence="8">
    <location>
        <begin position="795"/>
        <end position="810"/>
    </location>
</feature>
<dbReference type="GO" id="GO:0000978">
    <property type="term" value="F:RNA polymerase II cis-regulatory region sequence-specific DNA binding"/>
    <property type="evidence" value="ECO:0007669"/>
    <property type="project" value="InterPro"/>
</dbReference>
<keyword evidence="6" id="KW-0539">Nucleus</keyword>
<dbReference type="FunFam" id="3.30.160.60:FF:002343">
    <property type="entry name" value="Zinc finger protein 33A"/>
    <property type="match status" value="1"/>
</dbReference>
<organism evidence="10 11">
    <name type="scientific">Kluyveromyces lactis (strain ATCC 8585 / CBS 2359 / DSM 70799 / NBRC 1267 / NRRL Y-1140 / WM37)</name>
    <name type="common">Yeast</name>
    <name type="synonym">Candida sphaerica</name>
    <dbReference type="NCBI Taxonomy" id="284590"/>
    <lineage>
        <taxon>Eukaryota</taxon>
        <taxon>Fungi</taxon>
        <taxon>Dikarya</taxon>
        <taxon>Ascomycota</taxon>
        <taxon>Saccharomycotina</taxon>
        <taxon>Saccharomycetes</taxon>
        <taxon>Saccharomycetales</taxon>
        <taxon>Saccharomycetaceae</taxon>
        <taxon>Kluyveromyces</taxon>
    </lineage>
</organism>
<evidence type="ECO:0000313" key="11">
    <source>
        <dbReference type="Proteomes" id="UP000000598"/>
    </source>
</evidence>
<keyword evidence="2" id="KW-0479">Metal-binding</keyword>
<dbReference type="Gene3D" id="3.30.160.60">
    <property type="entry name" value="Classic Zinc Finger"/>
    <property type="match status" value="2"/>
</dbReference>
<dbReference type="GO" id="GO:0000981">
    <property type="term" value="F:DNA-binding transcription factor activity, RNA polymerase II-specific"/>
    <property type="evidence" value="ECO:0007669"/>
    <property type="project" value="InterPro"/>
</dbReference>
<evidence type="ECO:0000313" key="10">
    <source>
        <dbReference type="EMBL" id="CAH02275.1"/>
    </source>
</evidence>
<protein>
    <submittedName>
        <fullName evidence="10">KLLA0B07909p</fullName>
    </submittedName>
</protein>
<evidence type="ECO:0000256" key="4">
    <source>
        <dbReference type="ARBA" id="ARBA00022771"/>
    </source>
</evidence>
<dbReference type="PANTHER" id="PTHR40626:SF34">
    <property type="entry name" value="ZINC FINGER PROTEIN YGR067C"/>
    <property type="match status" value="1"/>
</dbReference>
<dbReference type="Pfam" id="PF00096">
    <property type="entry name" value="zf-C2H2"/>
    <property type="match status" value="1"/>
</dbReference>
<dbReference type="OMA" id="LLWETIW"/>
<evidence type="ECO:0000256" key="5">
    <source>
        <dbReference type="ARBA" id="ARBA00022833"/>
    </source>
</evidence>
<feature type="region of interest" description="Disordered" evidence="8">
    <location>
        <begin position="795"/>
        <end position="821"/>
    </location>
</feature>
<dbReference type="PROSITE" id="PS50157">
    <property type="entry name" value="ZINC_FINGER_C2H2_2"/>
    <property type="match status" value="2"/>
</dbReference>
<dbReference type="InParanoid" id="Q6CW07"/>
<dbReference type="PaxDb" id="284590-Q6CW07"/>
<dbReference type="SMART" id="SM00355">
    <property type="entry name" value="ZnF_C2H2"/>
    <property type="match status" value="2"/>
</dbReference>
<dbReference type="SUPFAM" id="SSF57667">
    <property type="entry name" value="beta-beta-alpha zinc fingers"/>
    <property type="match status" value="1"/>
</dbReference>
<dbReference type="KEGG" id="kla:KLLA0_B07909g"/>
<evidence type="ECO:0000256" key="1">
    <source>
        <dbReference type="ARBA" id="ARBA00004123"/>
    </source>
</evidence>
<sequence length="922" mass="105178">MVASQRKYICSFCAKPFSRSEHKARHERSHTGSKPFSCSICSHSFVRRDLLQRHIRTVHKSSLNSMLKTGNKNMEEVMNSLIKISSPVHSIPGSSPNSSQQPMDSVTKVTPNTPLTAHVLRSEIDNCEDDHASGIVAPQDNAVSSSNPNKPLPMTPSDEDDVDDVTIQNPSPDLNKQKLMAPLANRTDSHEGKGNGSLVFNKHTLPISLDSEVLKTIFIGRFRNILDDPEVLLSKAFSYLHRNSLFPGTLSIQWTAAIQNEATFDNWCKTSPLPLALLSVNLLENLDSDHEKKKEFLHIWQTCWQQCMKNPYNDSFLPLSILIYIHIHSKESLSHSILTTSIMYQQILFAMIKTVTDTLTGQIYEIWSVFDIFVSLLLKSGEFTEVSTLIYQWFLTKEVYQNFTLSEFMDRILQADVDHMNVPMDALLVVNQALFCETIMFKGFDTHYKTKHSLHNTIILVNRLASKFLRQTQNSDPKSTAFNTWKIQVFILHAPPKFVDMINSYCVNPSASQYWQLYIATWFEFIQDVIPPTKETVNVSWAKFHLNNRWFHHRVDFSAESILQELKSIPLIEKNINNNLAICCLPIISSVQHDTDMVLVDPLVKKLVFSTLLFQVKLFATTLLLTRDDSKETVTQSMNVFSNPIIHLLLFVWYCSIYHRSDGMPKLLYRRGSENDFDNYTMENHSVSQFIKRYIVLSRKCVDIDALIENDFKKLLFRDEVRNADDFTYFKGFHFLLSRILDSIIRHLQQTISSSDPEFEATTKLIQELNNTISQIQDKINNSPQGRNSQLLVPVRPVSPMSTSSPTSAVNTPREEPKRSNSISLGMIQNAGDIQSNDGFFCHVDNTSVKLPPLKINLVHENHGNNFASNNTNSRFETATNNTGNIGSSHIFLPPPMVQSAFMNRDREHFTLPPPSTFFPMK</sequence>
<dbReference type="InterPro" id="IPR051059">
    <property type="entry name" value="VerF-like"/>
</dbReference>
<dbReference type="GeneID" id="2897278"/>
<dbReference type="GO" id="GO:0000785">
    <property type="term" value="C:chromatin"/>
    <property type="evidence" value="ECO:0007669"/>
    <property type="project" value="TreeGrafter"/>
</dbReference>
<evidence type="ECO:0000256" key="8">
    <source>
        <dbReference type="SAM" id="MobiDB-lite"/>
    </source>
</evidence>
<evidence type="ECO:0000256" key="2">
    <source>
        <dbReference type="ARBA" id="ARBA00022723"/>
    </source>
</evidence>
<keyword evidence="4 7" id="KW-0863">Zinc-finger</keyword>
<dbReference type="InterPro" id="IPR036236">
    <property type="entry name" value="Znf_C2H2_sf"/>
</dbReference>
<dbReference type="HOGENOM" id="CLU_350296_0_0_1"/>
<dbReference type="EMBL" id="CR382122">
    <property type="protein sequence ID" value="CAH02275.1"/>
    <property type="molecule type" value="Genomic_DNA"/>
</dbReference>
<evidence type="ECO:0000256" key="6">
    <source>
        <dbReference type="ARBA" id="ARBA00023242"/>
    </source>
</evidence>
<evidence type="ECO:0000259" key="9">
    <source>
        <dbReference type="PROSITE" id="PS50157"/>
    </source>
</evidence>
<accession>Q6CW07</accession>
<keyword evidence="11" id="KW-1185">Reference proteome</keyword>
<keyword evidence="3" id="KW-0677">Repeat</keyword>
<name>Q6CW07_KLULA</name>
<dbReference type="AlphaFoldDB" id="Q6CW07"/>
<keyword evidence="5" id="KW-0862">Zinc</keyword>
<feature type="region of interest" description="Disordered" evidence="8">
    <location>
        <begin position="87"/>
        <end position="108"/>
    </location>
</feature>
<dbReference type="GO" id="GO:0008270">
    <property type="term" value="F:zinc ion binding"/>
    <property type="evidence" value="ECO:0007669"/>
    <property type="project" value="UniProtKB-KW"/>
</dbReference>
<dbReference type="GO" id="GO:0005634">
    <property type="term" value="C:nucleus"/>
    <property type="evidence" value="ECO:0007669"/>
    <property type="project" value="UniProtKB-SubCell"/>
</dbReference>
<dbReference type="InterPro" id="IPR013087">
    <property type="entry name" value="Znf_C2H2_type"/>
</dbReference>
<dbReference type="eggNOG" id="KOG1721">
    <property type="taxonomic scope" value="Eukaryota"/>
</dbReference>
<dbReference type="RefSeq" id="XP_451882.1">
    <property type="nucleotide sequence ID" value="XM_451882.1"/>
</dbReference>
<proteinExistence type="predicted"/>
<evidence type="ECO:0000256" key="7">
    <source>
        <dbReference type="PROSITE-ProRule" id="PRU00042"/>
    </source>
</evidence>
<feature type="domain" description="C2H2-type" evidence="9">
    <location>
        <begin position="8"/>
        <end position="35"/>
    </location>
</feature>
<feature type="domain" description="C2H2-type" evidence="9">
    <location>
        <begin position="36"/>
        <end position="64"/>
    </location>
</feature>
<dbReference type="PANTHER" id="PTHR40626">
    <property type="entry name" value="MIP31509P"/>
    <property type="match status" value="1"/>
</dbReference>
<reference evidence="10 11" key="1">
    <citation type="journal article" date="2004" name="Nature">
        <title>Genome evolution in yeasts.</title>
        <authorList>
            <consortium name="Genolevures"/>
            <person name="Dujon B."/>
            <person name="Sherman D."/>
            <person name="Fischer G."/>
            <person name="Durrens P."/>
            <person name="Casaregola S."/>
            <person name="Lafontaine I."/>
            <person name="de Montigny J."/>
            <person name="Marck C."/>
            <person name="Neuveglise C."/>
            <person name="Talla E."/>
            <person name="Goffard N."/>
            <person name="Frangeul L."/>
            <person name="Aigle M."/>
            <person name="Anthouard V."/>
            <person name="Babour A."/>
            <person name="Barbe V."/>
            <person name="Barnay S."/>
            <person name="Blanchin S."/>
            <person name="Beckerich J.M."/>
            <person name="Beyne E."/>
            <person name="Bleykasten C."/>
            <person name="Boisrame A."/>
            <person name="Boyer J."/>
            <person name="Cattolico L."/>
            <person name="Confanioleri F."/>
            <person name="de Daruvar A."/>
            <person name="Despons L."/>
            <person name="Fabre E."/>
            <person name="Fairhead C."/>
            <person name="Ferry-Dumazet H."/>
            <person name="Groppi A."/>
            <person name="Hantraye F."/>
            <person name="Hennequin C."/>
            <person name="Jauniaux N."/>
            <person name="Joyet P."/>
            <person name="Kachouri R."/>
            <person name="Kerrest A."/>
            <person name="Koszul R."/>
            <person name="Lemaire M."/>
            <person name="Lesur I."/>
            <person name="Ma L."/>
            <person name="Muller H."/>
            <person name="Nicaud J.M."/>
            <person name="Nikolski M."/>
            <person name="Oztas S."/>
            <person name="Ozier-Kalogeropoulos O."/>
            <person name="Pellenz S."/>
            <person name="Potier S."/>
            <person name="Richard G.F."/>
            <person name="Straub M.L."/>
            <person name="Suleau A."/>
            <person name="Swennene D."/>
            <person name="Tekaia F."/>
            <person name="Wesolowski-Louvel M."/>
            <person name="Westhof E."/>
            <person name="Wirth B."/>
            <person name="Zeniou-Meyer M."/>
            <person name="Zivanovic I."/>
            <person name="Bolotin-Fukuhara M."/>
            <person name="Thierry A."/>
            <person name="Bouchier C."/>
            <person name="Caudron B."/>
            <person name="Scarpelli C."/>
            <person name="Gaillardin C."/>
            <person name="Weissenbach J."/>
            <person name="Wincker P."/>
            <person name="Souciet J.L."/>
        </authorList>
    </citation>
    <scope>NUCLEOTIDE SEQUENCE [LARGE SCALE GENOMIC DNA]</scope>
    <source>
        <strain evidence="11">ATCC 8585 / CBS 2359 / DSM 70799 / NBRC 1267 / NRRL Y-1140 / WM37</strain>
    </source>
</reference>
<comment type="subcellular location">
    <subcellularLocation>
        <location evidence="1">Nucleus</location>
    </subcellularLocation>
</comment>
<dbReference type="PROSITE" id="PS00028">
    <property type="entry name" value="ZINC_FINGER_C2H2_1"/>
    <property type="match status" value="2"/>
</dbReference>
<feature type="compositionally biased region" description="Polar residues" evidence="8">
    <location>
        <begin position="92"/>
        <end position="108"/>
    </location>
</feature>